<sequence length="334" mass="36184">MLDAASRRIDESLIGMGIYKNAIFDKTGIEHEESYEESYEEGESYEEEGKEGDESFEKEEERAPAPRGDQTTLITWPPTNEDQDGSVAKPKPSAEQKDTSISNITANRTSTTSFFDSGVLETQTQSFDYSDGESSIARFPTFHFNIHTLASLSFHGPGAPHNNRGPGPTMNKSSARKVNLLLAILEVDGPETITIKKGSDAGKQVALLKMILGDDKGGVGKLSAWREVAEVWSGISAVGGVGRGCKRGDIVYLENVLLDASDLTSSPLLTASPNLKSALTICYRTMPYNVQEDHVFRPDLRLGESDPCVRKVAAVVKWFEGMAGLAGAKYGPAV</sequence>
<dbReference type="Proteomes" id="UP001140091">
    <property type="component" value="Unassembled WGS sequence"/>
</dbReference>
<dbReference type="AlphaFoldDB" id="A0A9W8JKA0"/>
<keyword evidence="3" id="KW-1185">Reference proteome</keyword>
<comment type="caution">
    <text evidence="2">The sequence shown here is derived from an EMBL/GenBank/DDBJ whole genome shotgun (WGS) entry which is preliminary data.</text>
</comment>
<protein>
    <submittedName>
        <fullName evidence="2">Uncharacterized protein</fullName>
    </submittedName>
</protein>
<name>A0A9W8JKA0_9AGAR</name>
<feature type="compositionally biased region" description="Acidic residues" evidence="1">
    <location>
        <begin position="33"/>
        <end position="51"/>
    </location>
</feature>
<feature type="compositionally biased region" description="Polar residues" evidence="1">
    <location>
        <begin position="69"/>
        <end position="80"/>
    </location>
</feature>
<gene>
    <name evidence="2" type="ORF">H1R20_g808</name>
</gene>
<accession>A0A9W8JKA0</accession>
<feature type="non-terminal residue" evidence="2">
    <location>
        <position position="1"/>
    </location>
</feature>
<reference evidence="2" key="1">
    <citation type="submission" date="2022-06" db="EMBL/GenBank/DDBJ databases">
        <title>Genome Sequence of Candolleomyces eurysporus.</title>
        <authorList>
            <person name="Buettner E."/>
        </authorList>
    </citation>
    <scope>NUCLEOTIDE SEQUENCE</scope>
    <source>
        <strain evidence="2">VTCC 930004</strain>
    </source>
</reference>
<evidence type="ECO:0000313" key="2">
    <source>
        <dbReference type="EMBL" id="KAJ2936286.1"/>
    </source>
</evidence>
<organism evidence="2 3">
    <name type="scientific">Candolleomyces eurysporus</name>
    <dbReference type="NCBI Taxonomy" id="2828524"/>
    <lineage>
        <taxon>Eukaryota</taxon>
        <taxon>Fungi</taxon>
        <taxon>Dikarya</taxon>
        <taxon>Basidiomycota</taxon>
        <taxon>Agaricomycotina</taxon>
        <taxon>Agaricomycetes</taxon>
        <taxon>Agaricomycetidae</taxon>
        <taxon>Agaricales</taxon>
        <taxon>Agaricineae</taxon>
        <taxon>Psathyrellaceae</taxon>
        <taxon>Candolleomyces</taxon>
    </lineage>
</organism>
<dbReference type="EMBL" id="JANBPK010000108">
    <property type="protein sequence ID" value="KAJ2936286.1"/>
    <property type="molecule type" value="Genomic_DNA"/>
</dbReference>
<dbReference type="OrthoDB" id="2570580at2759"/>
<proteinExistence type="predicted"/>
<feature type="compositionally biased region" description="Basic and acidic residues" evidence="1">
    <location>
        <begin position="52"/>
        <end position="64"/>
    </location>
</feature>
<feature type="region of interest" description="Disordered" evidence="1">
    <location>
        <begin position="31"/>
        <end position="101"/>
    </location>
</feature>
<evidence type="ECO:0000256" key="1">
    <source>
        <dbReference type="SAM" id="MobiDB-lite"/>
    </source>
</evidence>
<evidence type="ECO:0000313" key="3">
    <source>
        <dbReference type="Proteomes" id="UP001140091"/>
    </source>
</evidence>